<dbReference type="InterPro" id="IPR003594">
    <property type="entry name" value="HATPase_dom"/>
</dbReference>
<feature type="domain" description="Histidine kinase/HSP90-like ATPase" evidence="7">
    <location>
        <begin position="5"/>
        <end position="53"/>
    </location>
</feature>
<protein>
    <recommendedName>
        <fullName evidence="2">histidine kinase</fullName>
        <ecNumber evidence="2">2.7.13.3</ecNumber>
    </recommendedName>
</protein>
<evidence type="ECO:0000259" key="7">
    <source>
        <dbReference type="Pfam" id="PF02518"/>
    </source>
</evidence>
<keyword evidence="5 8" id="KW-0418">Kinase</keyword>
<keyword evidence="9" id="KW-1185">Reference proteome</keyword>
<dbReference type="Pfam" id="PF02518">
    <property type="entry name" value="HATPase_c"/>
    <property type="match status" value="1"/>
</dbReference>
<dbReference type="EMBL" id="JBEPSB010000012">
    <property type="protein sequence ID" value="MET4561519.1"/>
    <property type="molecule type" value="Genomic_DNA"/>
</dbReference>
<evidence type="ECO:0000256" key="6">
    <source>
        <dbReference type="ARBA" id="ARBA00023012"/>
    </source>
</evidence>
<evidence type="ECO:0000256" key="3">
    <source>
        <dbReference type="ARBA" id="ARBA00022553"/>
    </source>
</evidence>
<evidence type="ECO:0000313" key="8">
    <source>
        <dbReference type="EMBL" id="MET4561519.1"/>
    </source>
</evidence>
<evidence type="ECO:0000256" key="4">
    <source>
        <dbReference type="ARBA" id="ARBA00022679"/>
    </source>
</evidence>
<evidence type="ECO:0000256" key="1">
    <source>
        <dbReference type="ARBA" id="ARBA00000085"/>
    </source>
</evidence>
<organism evidence="8 9">
    <name type="scientific">Lysinibacillus parviboronicapiens</name>
    <dbReference type="NCBI Taxonomy" id="436516"/>
    <lineage>
        <taxon>Bacteria</taxon>
        <taxon>Bacillati</taxon>
        <taxon>Bacillota</taxon>
        <taxon>Bacilli</taxon>
        <taxon>Bacillales</taxon>
        <taxon>Bacillaceae</taxon>
        <taxon>Lysinibacillus</taxon>
    </lineage>
</organism>
<dbReference type="PANTHER" id="PTHR45453:SF1">
    <property type="entry name" value="PHOSPHATE REGULON SENSOR PROTEIN PHOR"/>
    <property type="match status" value="1"/>
</dbReference>
<evidence type="ECO:0000256" key="5">
    <source>
        <dbReference type="ARBA" id="ARBA00022777"/>
    </source>
</evidence>
<accession>A0ABV2PL34</accession>
<comment type="catalytic activity">
    <reaction evidence="1">
        <text>ATP + protein L-histidine = ADP + protein N-phospho-L-histidine.</text>
        <dbReference type="EC" id="2.7.13.3"/>
    </reaction>
</comment>
<dbReference type="Gene3D" id="3.30.565.10">
    <property type="entry name" value="Histidine kinase-like ATPase, C-terminal domain"/>
    <property type="match status" value="1"/>
</dbReference>
<dbReference type="EC" id="2.7.13.3" evidence="2"/>
<dbReference type="SUPFAM" id="SSF55874">
    <property type="entry name" value="ATPase domain of HSP90 chaperone/DNA topoisomerase II/histidine kinase"/>
    <property type="match status" value="1"/>
</dbReference>
<dbReference type="PANTHER" id="PTHR45453">
    <property type="entry name" value="PHOSPHATE REGULON SENSOR PROTEIN PHOR"/>
    <property type="match status" value="1"/>
</dbReference>
<dbReference type="InterPro" id="IPR036890">
    <property type="entry name" value="HATPase_C_sf"/>
</dbReference>
<dbReference type="InterPro" id="IPR050351">
    <property type="entry name" value="BphY/WalK/GraS-like"/>
</dbReference>
<proteinExistence type="predicted"/>
<dbReference type="Proteomes" id="UP001549363">
    <property type="component" value="Unassembled WGS sequence"/>
</dbReference>
<keyword evidence="4" id="KW-0808">Transferase</keyword>
<evidence type="ECO:0000256" key="2">
    <source>
        <dbReference type="ARBA" id="ARBA00012438"/>
    </source>
</evidence>
<evidence type="ECO:0000313" key="9">
    <source>
        <dbReference type="Proteomes" id="UP001549363"/>
    </source>
</evidence>
<comment type="caution">
    <text evidence="8">The sequence shown here is derived from an EMBL/GenBank/DDBJ whole genome shotgun (WGS) entry which is preliminary data.</text>
</comment>
<gene>
    <name evidence="8" type="ORF">ABIA69_002687</name>
</gene>
<keyword evidence="6" id="KW-0902">Two-component regulatory system</keyword>
<dbReference type="GO" id="GO:0016301">
    <property type="term" value="F:kinase activity"/>
    <property type="evidence" value="ECO:0007669"/>
    <property type="project" value="UniProtKB-KW"/>
</dbReference>
<name>A0ABV2PL34_9BACI</name>
<keyword evidence="3" id="KW-0597">Phosphoprotein</keyword>
<sequence>MLEADELLFKHSLDNIITNAKKYTPDGTKVSVEAQNIDNKIMLTIADKGPGILRRSLITSVSDIIKGLILRTIQKVQVYAWLLLSS</sequence>
<reference evidence="8 9" key="1">
    <citation type="submission" date="2024-06" db="EMBL/GenBank/DDBJ databases">
        <title>Sorghum-associated microbial communities from plants grown in Nebraska, USA.</title>
        <authorList>
            <person name="Schachtman D."/>
        </authorList>
    </citation>
    <scope>NUCLEOTIDE SEQUENCE [LARGE SCALE GENOMIC DNA]</scope>
    <source>
        <strain evidence="8 9">736</strain>
    </source>
</reference>